<dbReference type="EnsemblBacteria" id="ABJ62523">
    <property type="protein sequence ID" value="ABJ62523"/>
    <property type="gene ID" value="LEUM_1430"/>
</dbReference>
<dbReference type="GeneID" id="29577440"/>
<sequence>MKIGLVCAYFGRFPSYFPLFLLSAKHNPNFDFYIYTDNQGPWDVPQNVSIIQCHFSDIKKKIQNLFDFSVNLETPYKLTDYKPLYGQLFQETLKSYSHWGYFDIDTVLGDLSLFASNEDLHTFDRIGSRGHLSIFKNSTKNIFAYKDFPIGKSFTYKEAFSTNIPCHFDEMWGINNIYRNGNYTYKDEVERNSVKYFDASPKAYPLVSVDNHGFQDNPANFTWKQGRLVEWGVSKNMEISYLHLQKRKMTFFMENLGSESFLIDQSSIIQQEVEWTSIEDNLMMQHKNWPDGNIHHLCKYYLTTILSGEQLVKLKLKVKK</sequence>
<name>Q03W99_LEUMM</name>
<proteinExistence type="predicted"/>
<organism evidence="1 2">
    <name type="scientific">Leuconostoc mesenteroides subsp. mesenteroides (strain ATCC 8293 / DSM 20343 / BCRC 11652 / CCM 1803 / JCM 6124 / NCDO 523 / NBRC 100496 / NCIMB 8023 / NCTC 12954 / NRRL B-1118 / 37Y)</name>
    <dbReference type="NCBI Taxonomy" id="203120"/>
    <lineage>
        <taxon>Bacteria</taxon>
        <taxon>Bacillati</taxon>
        <taxon>Bacillota</taxon>
        <taxon>Bacilli</taxon>
        <taxon>Lactobacillales</taxon>
        <taxon>Lactobacillaceae</taxon>
        <taxon>Leuconostoc</taxon>
    </lineage>
</organism>
<dbReference type="InterPro" id="IPR046733">
    <property type="entry name" value="DUF6625"/>
</dbReference>
<dbReference type="KEGG" id="lme:LEUM_1430"/>
<dbReference type="Pfam" id="PF20330">
    <property type="entry name" value="DUF6625"/>
    <property type="match status" value="1"/>
</dbReference>
<dbReference type="RefSeq" id="WP_011680120.1">
    <property type="nucleotide sequence ID" value="NC_008531.1"/>
</dbReference>
<dbReference type="eggNOG" id="ENOG502ZCE3">
    <property type="taxonomic scope" value="Bacteria"/>
</dbReference>
<evidence type="ECO:0000313" key="1">
    <source>
        <dbReference type="EMBL" id="ABJ62523.1"/>
    </source>
</evidence>
<accession>Q03W99</accession>
<gene>
    <name evidence="1" type="ordered locus">LEUM_1430</name>
</gene>
<dbReference type="AlphaFoldDB" id="Q03W99"/>
<keyword evidence="2" id="KW-1185">Reference proteome</keyword>
<dbReference type="EMBL" id="CP000414">
    <property type="protein sequence ID" value="ABJ62523.1"/>
    <property type="molecule type" value="Genomic_DNA"/>
</dbReference>
<dbReference type="Proteomes" id="UP000000362">
    <property type="component" value="Chromosome"/>
</dbReference>
<dbReference type="HOGENOM" id="CLU_068038_0_0_9"/>
<reference evidence="1 2" key="1">
    <citation type="journal article" date="2006" name="Proc. Natl. Acad. Sci. U.S.A.">
        <title>Comparative genomics of the lactic acid bacteria.</title>
        <authorList>
            <person name="Makarova K."/>
            <person name="Slesarev A."/>
            <person name="Wolf Y."/>
            <person name="Sorokin A."/>
            <person name="Mirkin B."/>
            <person name="Koonin E."/>
            <person name="Pavlov A."/>
            <person name="Pavlova N."/>
            <person name="Karamychev V."/>
            <person name="Polouchine N."/>
            <person name="Shakhova V."/>
            <person name="Grigoriev I."/>
            <person name="Lou Y."/>
            <person name="Rohksar D."/>
            <person name="Lucas S."/>
            <person name="Huang K."/>
            <person name="Goodstein D.M."/>
            <person name="Hawkins T."/>
            <person name="Plengvidhya V."/>
            <person name="Welker D."/>
            <person name="Hughes J."/>
            <person name="Goh Y."/>
            <person name="Benson A."/>
            <person name="Baldwin K."/>
            <person name="Lee J.H."/>
            <person name="Diaz-Muniz I."/>
            <person name="Dosti B."/>
            <person name="Smeianov V."/>
            <person name="Wechter W."/>
            <person name="Barabote R."/>
            <person name="Lorca G."/>
            <person name="Altermann E."/>
            <person name="Barrangou R."/>
            <person name="Ganesan B."/>
            <person name="Xie Y."/>
            <person name="Rawsthorne H."/>
            <person name="Tamir D."/>
            <person name="Parker C."/>
            <person name="Breidt F."/>
            <person name="Broadbent J."/>
            <person name="Hutkins R."/>
            <person name="O'Sullivan D."/>
            <person name="Steele J."/>
            <person name="Unlu G."/>
            <person name="Saier M."/>
            <person name="Klaenhammer T."/>
            <person name="Richardson P."/>
            <person name="Kozyavkin S."/>
            <person name="Weimer B."/>
            <person name="Mills D."/>
        </authorList>
    </citation>
    <scope>NUCLEOTIDE SEQUENCE [LARGE SCALE GENOMIC DNA]</scope>
    <source>
        <strain evidence="2">ATCC 8293 / DSM 20343 / BCRC 11652 / CCM 1803 / JCM 6124 / NCDO 523 / NBRC 100496 / NCIMB 8023 / NCTC 12954 / NRRL B-1118 / 37Y</strain>
    </source>
</reference>
<protein>
    <submittedName>
        <fullName evidence="1">Uncharacterized protein</fullName>
    </submittedName>
</protein>
<evidence type="ECO:0000313" key="2">
    <source>
        <dbReference type="Proteomes" id="UP000000362"/>
    </source>
</evidence>